<comment type="similarity">
    <text evidence="1">Belongs to the LDH2/MDH2 oxidoreductase family.</text>
</comment>
<gene>
    <name evidence="3" type="ordered locus">DvMF_1995</name>
</gene>
<evidence type="ECO:0000256" key="1">
    <source>
        <dbReference type="ARBA" id="ARBA00006056"/>
    </source>
</evidence>
<dbReference type="PANTHER" id="PTHR11091">
    <property type="entry name" value="OXIDOREDUCTASE-RELATED"/>
    <property type="match status" value="1"/>
</dbReference>
<proteinExistence type="inferred from homology"/>
<dbReference type="PANTHER" id="PTHR11091:SF0">
    <property type="entry name" value="MALATE DEHYDROGENASE"/>
    <property type="match status" value="1"/>
</dbReference>
<dbReference type="STRING" id="883.DvMF_1995"/>
<dbReference type="Pfam" id="PF02615">
    <property type="entry name" value="Ldh_2"/>
    <property type="match status" value="1"/>
</dbReference>
<dbReference type="KEGG" id="dvm:DvMF_1995"/>
<name>B8DQ74_NITV9</name>
<dbReference type="Gene3D" id="1.10.1530.10">
    <property type="match status" value="1"/>
</dbReference>
<dbReference type="InterPro" id="IPR003767">
    <property type="entry name" value="Malate/L-lactate_DH-like"/>
</dbReference>
<organism evidence="3">
    <name type="scientific">Nitratidesulfovibrio vulgaris (strain DSM 19637 / Miyazaki F)</name>
    <name type="common">Desulfovibrio vulgaris</name>
    <dbReference type="NCBI Taxonomy" id="883"/>
    <lineage>
        <taxon>Bacteria</taxon>
        <taxon>Pseudomonadati</taxon>
        <taxon>Thermodesulfobacteriota</taxon>
        <taxon>Desulfovibrionia</taxon>
        <taxon>Desulfovibrionales</taxon>
        <taxon>Desulfovibrionaceae</taxon>
        <taxon>Nitratidesulfovibrio</taxon>
    </lineage>
</organism>
<dbReference type="InterPro" id="IPR036111">
    <property type="entry name" value="Mal/L-sulfo/L-lacto_DH-like_sf"/>
</dbReference>
<accession>B8DQ74</accession>
<dbReference type="HOGENOM" id="CLU_040452_0_0_7"/>
<dbReference type="OrthoDB" id="924592at2"/>
<dbReference type="Gene3D" id="3.30.1370.60">
    <property type="entry name" value="Hypothetical oxidoreductase yiak, domain 2"/>
    <property type="match status" value="1"/>
</dbReference>
<dbReference type="GO" id="GO:0016491">
    <property type="term" value="F:oxidoreductase activity"/>
    <property type="evidence" value="ECO:0007669"/>
    <property type="project" value="UniProtKB-KW"/>
</dbReference>
<dbReference type="AlphaFoldDB" id="B8DQ74"/>
<dbReference type="SUPFAM" id="SSF89733">
    <property type="entry name" value="L-sulfolactate dehydrogenase-like"/>
    <property type="match status" value="1"/>
</dbReference>
<reference evidence="3" key="1">
    <citation type="submission" date="2008-10" db="EMBL/GenBank/DDBJ databases">
        <title>Complete sequence of Desulfovibrio vulgaris str. 'Miyazaki F'.</title>
        <authorList>
            <person name="Lucas S."/>
            <person name="Copeland A."/>
            <person name="Lapidus A."/>
            <person name="Glavina del Rio T."/>
            <person name="Dalin E."/>
            <person name="Tice H."/>
            <person name="Bruce D."/>
            <person name="Goodwin L."/>
            <person name="Pitluck S."/>
            <person name="Sims D."/>
            <person name="Brettin T."/>
            <person name="Detter J.C."/>
            <person name="Han C."/>
            <person name="Larimer F."/>
            <person name="Land M."/>
            <person name="Hauser L."/>
            <person name="Kyrpides N."/>
            <person name="Mikhailova N."/>
            <person name="Hazen T.C."/>
            <person name="Richardson P."/>
        </authorList>
    </citation>
    <scope>NUCLEOTIDE SEQUENCE</scope>
    <source>
        <strain evidence="3">Miyazaki F</strain>
    </source>
</reference>
<keyword evidence="2" id="KW-0560">Oxidoreductase</keyword>
<dbReference type="InterPro" id="IPR043144">
    <property type="entry name" value="Mal/L-sulf/L-lact_DH-like_ah"/>
</dbReference>
<dbReference type="InterPro" id="IPR043143">
    <property type="entry name" value="Mal/L-sulf/L-lact_DH-like_NADP"/>
</dbReference>
<sequence>MSVILRPDDLAALCRTVLERAGVLPAAASSVAGALVAAECMGIPSHGVARLPQYADQVAAGKVRGDAVPRVETPLPATVRVDAGCGFAYPALEAGLDVAVPLALRMGCAALGVTNSHHCGVAGLHVERAARQGLVALLFANTPAAMAPWGGNRASLGTNPLAFACPAPPEDAPEPTAAAGAGPEHDPLVMDLSLSTVARGKIVAAAREGQPIPAGWAVDAHGSPTTDARAALGGMLLPFGGAKGAALALMVELLAASLTGSNHAYEASSFLDAAGGPPRTGQCMLLIAPQAFGADFSGRAAALLGHVLDQPCTRLPGARRFERQRRAHREGVAIPWSLHQDMLRRAEGVHADNPRP</sequence>
<evidence type="ECO:0000256" key="2">
    <source>
        <dbReference type="ARBA" id="ARBA00023002"/>
    </source>
</evidence>
<evidence type="ECO:0000313" key="3">
    <source>
        <dbReference type="EMBL" id="ACL08938.1"/>
    </source>
</evidence>
<dbReference type="EMBL" id="CP001197">
    <property type="protein sequence ID" value="ACL08938.1"/>
    <property type="molecule type" value="Genomic_DNA"/>
</dbReference>
<dbReference type="eggNOG" id="COG2055">
    <property type="taxonomic scope" value="Bacteria"/>
</dbReference>
<protein>
    <submittedName>
        <fullName evidence="3">Malate/L-lactate dehydrogenase</fullName>
    </submittedName>
</protein>